<sequence>MNKKISDLSIVIAGAAGQGVQTVEELLVGILKMSGYNIFATKEYESRVRGGSNSTEIRVSSNRVTTFVNRIDLLIPLNPAALLHVKSRLSENSMILSDPSLLDGVHDLNEKQIISFPFSKIASEVGSKIYANVVAVGAIAGMFITDPNIAKIVLTNRFSSKGSKIINKNFTAFQKGYELGKNVIENGKFTINLSKNDKIVDEILLNGNEAVGLGAIAGGCNFISAYPMSPSTGALQFLAANSEEFGIIIDQAEDEIAAINKNVAAWYAGARALASTSGGGFALMTEGVSLAGIMENPIVIHIAQRPGPATGLPTRTAQEDLNLALYAGHGEFARIIFAPGTIEQAFYLTQKAFNLADKYQIPVFVLTDQNFVDGYYNIPQFDLSRIKVDNSFIKTEKDYLRYKFTENGISPRGIPGYGEGLVRADSDEHTEAGQITEDMEYIRPEMVKKRYYKRLKLLEEVADEPKIVGATDYSTLIVCWGSNYTVVKEAIEEFGNKEIAMGHFHQLFPLHSNTKEILNKAKKVILIESNASGQFANVLKLYGDFDIPEKQKYLNYSGKPFAVEDIIAILQKEVN</sequence>
<dbReference type="GO" id="GO:0006082">
    <property type="term" value="P:organic acid metabolic process"/>
    <property type="evidence" value="ECO:0007669"/>
    <property type="project" value="UniProtKB-ARBA"/>
</dbReference>
<dbReference type="Gene3D" id="3.40.920.10">
    <property type="entry name" value="Pyruvate-ferredoxin oxidoreductase, PFOR, domain III"/>
    <property type="match status" value="1"/>
</dbReference>
<evidence type="ECO:0000313" key="4">
    <source>
        <dbReference type="EMBL" id="QEE15288.1"/>
    </source>
</evidence>
<dbReference type="Gene3D" id="3.40.50.920">
    <property type="match status" value="1"/>
</dbReference>
<dbReference type="InterPro" id="IPR009014">
    <property type="entry name" value="Transketo_C/PFOR_II"/>
</dbReference>
<evidence type="ECO:0000313" key="5">
    <source>
        <dbReference type="Proteomes" id="UP000321408"/>
    </source>
</evidence>
<accession>A0A5B9D7T2</accession>
<reference evidence="4 5" key="1">
    <citation type="journal article" date="2020" name="Nature">
        <title>Isolation of an archaeon at the prokaryote-eukaryote interface.</title>
        <authorList>
            <person name="Imachi H."/>
            <person name="Nobu M.K."/>
            <person name="Nakahara N."/>
            <person name="Morono Y."/>
            <person name="Ogawara M."/>
            <person name="Takaki Y."/>
            <person name="Takano Y."/>
            <person name="Uematsu K."/>
            <person name="Ikuta T."/>
            <person name="Ito M."/>
            <person name="Matsui Y."/>
            <person name="Miyazaki M."/>
            <person name="Murata K."/>
            <person name="Saito Y."/>
            <person name="Sakai S."/>
            <person name="Song C."/>
            <person name="Tasumi E."/>
            <person name="Yamanaka Y."/>
            <person name="Yamaguchi T."/>
            <person name="Kamagata Y."/>
            <person name="Tamaki H."/>
            <person name="Takai K."/>
        </authorList>
    </citation>
    <scope>NUCLEOTIDE SEQUENCE [LARGE SCALE GENOMIC DNA]</scope>
    <source>
        <strain evidence="4 5">MK-D1</strain>
    </source>
</reference>
<dbReference type="InterPro" id="IPR029061">
    <property type="entry name" value="THDP-binding"/>
</dbReference>
<dbReference type="PANTHER" id="PTHR32154:SF20">
    <property type="entry name" value="2-OXOGLUTARATE OXIDOREDUCTASE SUBUNIT KORA"/>
    <property type="match status" value="1"/>
</dbReference>
<dbReference type="CDD" id="cd07034">
    <property type="entry name" value="TPP_PYR_PFOR_IOR-alpha_like"/>
    <property type="match status" value="1"/>
</dbReference>
<dbReference type="Pfam" id="PF01558">
    <property type="entry name" value="POR"/>
    <property type="match status" value="1"/>
</dbReference>
<dbReference type="Pfam" id="PF01855">
    <property type="entry name" value="POR_N"/>
    <property type="match status" value="1"/>
</dbReference>
<dbReference type="Proteomes" id="UP000321408">
    <property type="component" value="Chromosome"/>
</dbReference>
<gene>
    <name evidence="4" type="ORF">DSAG12_01113</name>
</gene>
<dbReference type="InterPro" id="IPR002869">
    <property type="entry name" value="Pyrv_flavodox_OxRed_cen"/>
</dbReference>
<dbReference type="GO" id="GO:0047553">
    <property type="term" value="F:2-oxoglutarate synthase activity"/>
    <property type="evidence" value="ECO:0007669"/>
    <property type="project" value="UniProtKB-EC"/>
</dbReference>
<dbReference type="EMBL" id="CP042905">
    <property type="protein sequence ID" value="QEE15288.1"/>
    <property type="molecule type" value="Genomic_DNA"/>
</dbReference>
<dbReference type="GO" id="GO:0006979">
    <property type="term" value="P:response to oxidative stress"/>
    <property type="evidence" value="ECO:0007669"/>
    <property type="project" value="TreeGrafter"/>
</dbReference>
<feature type="domain" description="Pyruvate/ketoisovalerate oxidoreductase catalytic" evidence="2">
    <location>
        <begin position="16"/>
        <end position="178"/>
    </location>
</feature>
<dbReference type="InterPro" id="IPR022367">
    <property type="entry name" value="2-oxoacid/accept_OxRdtase_asu"/>
</dbReference>
<keyword evidence="1" id="KW-0560">Oxidoreductase</keyword>
<feature type="domain" description="Pyruvate flavodoxin/ferredoxin oxidoreductase pyrimidine binding" evidence="3">
    <location>
        <begin position="214"/>
        <end position="445"/>
    </location>
</feature>
<evidence type="ECO:0000259" key="2">
    <source>
        <dbReference type="Pfam" id="PF01558"/>
    </source>
</evidence>
<dbReference type="InterPro" id="IPR050722">
    <property type="entry name" value="Pyruvate:ferred/Flavod_OxRd"/>
</dbReference>
<reference evidence="4 5" key="2">
    <citation type="journal article" date="2024" name="Int. J. Syst. Evol. Microbiol.">
        <title>Promethearchaeum syntrophicum gen. nov., sp. nov., an anaerobic, obligately syntrophic archaeon, the first isolate of the lineage 'Asgard' archaea, and proposal of the new archaeal phylum Promethearchaeota phyl. nov. and kingdom Promethearchaeati regn. nov.</title>
        <authorList>
            <person name="Imachi H."/>
            <person name="Nobu M.K."/>
            <person name="Kato S."/>
            <person name="Takaki Y."/>
            <person name="Miyazaki M."/>
            <person name="Miyata M."/>
            <person name="Ogawara M."/>
            <person name="Saito Y."/>
            <person name="Sakai S."/>
            <person name="Tahara Y.O."/>
            <person name="Takano Y."/>
            <person name="Tasumi E."/>
            <person name="Uematsu K."/>
            <person name="Yoshimura T."/>
            <person name="Itoh T."/>
            <person name="Ohkuma M."/>
            <person name="Takai K."/>
        </authorList>
    </citation>
    <scope>NUCLEOTIDE SEQUENCE [LARGE SCALE GENOMIC DNA]</scope>
    <source>
        <strain evidence="4 5">MK-D1</strain>
    </source>
</reference>
<evidence type="ECO:0000259" key="3">
    <source>
        <dbReference type="Pfam" id="PF01855"/>
    </source>
</evidence>
<dbReference type="FunFam" id="3.40.50.970:FF:000022">
    <property type="entry name" value="2-oxoglutarate ferredoxin oxidoreductase alpha subunit"/>
    <property type="match status" value="1"/>
</dbReference>
<dbReference type="OrthoDB" id="31112at2157"/>
<dbReference type="SUPFAM" id="SSF53323">
    <property type="entry name" value="Pyruvate-ferredoxin oxidoreductase, PFOR, domain III"/>
    <property type="match status" value="1"/>
</dbReference>
<name>A0A5B9D7T2_9ARCH</name>
<organism evidence="4 5">
    <name type="scientific">Promethearchaeum syntrophicum</name>
    <dbReference type="NCBI Taxonomy" id="2594042"/>
    <lineage>
        <taxon>Archaea</taxon>
        <taxon>Promethearchaeati</taxon>
        <taxon>Promethearchaeota</taxon>
        <taxon>Promethearchaeia</taxon>
        <taxon>Promethearchaeales</taxon>
        <taxon>Promethearchaeaceae</taxon>
        <taxon>Promethearchaeum</taxon>
    </lineage>
</organism>
<dbReference type="AlphaFoldDB" id="A0A5B9D7T2"/>
<dbReference type="GeneID" id="41329110"/>
<dbReference type="InterPro" id="IPR019752">
    <property type="entry name" value="Pyrv/ketoisovalerate_OxRed_cat"/>
</dbReference>
<dbReference type="RefSeq" id="WP_147662203.1">
    <property type="nucleotide sequence ID" value="NZ_CP042905.2"/>
</dbReference>
<dbReference type="Gene3D" id="3.40.50.970">
    <property type="match status" value="1"/>
</dbReference>
<dbReference type="NCBIfam" id="TIGR03710">
    <property type="entry name" value="OAFO_sf"/>
    <property type="match status" value="1"/>
</dbReference>
<dbReference type="SUPFAM" id="SSF52922">
    <property type="entry name" value="TK C-terminal domain-like"/>
    <property type="match status" value="1"/>
</dbReference>
<dbReference type="GO" id="GO:0044272">
    <property type="term" value="P:sulfur compound biosynthetic process"/>
    <property type="evidence" value="ECO:0007669"/>
    <property type="project" value="UniProtKB-ARBA"/>
</dbReference>
<protein>
    <submittedName>
        <fullName evidence="4">2-oxoacid:acceptor oxidoreductase subunit alpha</fullName>
    </submittedName>
</protein>
<dbReference type="SUPFAM" id="SSF52518">
    <property type="entry name" value="Thiamin diphosphate-binding fold (THDP-binding)"/>
    <property type="match status" value="1"/>
</dbReference>
<keyword evidence="5" id="KW-1185">Reference proteome</keyword>
<dbReference type="PANTHER" id="PTHR32154">
    <property type="entry name" value="PYRUVATE-FLAVODOXIN OXIDOREDUCTASE-RELATED"/>
    <property type="match status" value="1"/>
</dbReference>
<proteinExistence type="predicted"/>
<evidence type="ECO:0000256" key="1">
    <source>
        <dbReference type="ARBA" id="ARBA00023002"/>
    </source>
</evidence>
<dbReference type="InterPro" id="IPR002880">
    <property type="entry name" value="Pyrv_Fd/Flavodoxin_OxRdtase_N"/>
</dbReference>
<dbReference type="KEGG" id="psyt:DSAG12_01113"/>